<keyword evidence="5" id="KW-1185">Reference proteome</keyword>
<evidence type="ECO:0000313" key="5">
    <source>
        <dbReference type="Proteomes" id="UP000663651"/>
    </source>
</evidence>
<dbReference type="InterPro" id="IPR001789">
    <property type="entry name" value="Sig_transdc_resp-reg_receiver"/>
</dbReference>
<organism evidence="4 5">
    <name type="scientific">Geobacter benzoatilyticus</name>
    <dbReference type="NCBI Taxonomy" id="2815309"/>
    <lineage>
        <taxon>Bacteria</taxon>
        <taxon>Pseudomonadati</taxon>
        <taxon>Thermodesulfobacteriota</taxon>
        <taxon>Desulfuromonadia</taxon>
        <taxon>Geobacterales</taxon>
        <taxon>Geobacteraceae</taxon>
        <taxon>Geobacter</taxon>
    </lineage>
</organism>
<dbReference type="SMART" id="SM00448">
    <property type="entry name" value="REC"/>
    <property type="match status" value="1"/>
</dbReference>
<proteinExistence type="predicted"/>
<dbReference type="RefSeq" id="WP_207164824.1">
    <property type="nucleotide sequence ID" value="NZ_CP071382.1"/>
</dbReference>
<keyword evidence="1 2" id="KW-0597">Phosphoprotein</keyword>
<dbReference type="CDD" id="cd17574">
    <property type="entry name" value="REC_OmpR"/>
    <property type="match status" value="1"/>
</dbReference>
<evidence type="ECO:0000256" key="2">
    <source>
        <dbReference type="PROSITE-ProRule" id="PRU00169"/>
    </source>
</evidence>
<dbReference type="PANTHER" id="PTHR44591:SF3">
    <property type="entry name" value="RESPONSE REGULATORY DOMAIN-CONTAINING PROTEIN"/>
    <property type="match status" value="1"/>
</dbReference>
<dbReference type="SUPFAM" id="SSF52172">
    <property type="entry name" value="CheY-like"/>
    <property type="match status" value="1"/>
</dbReference>
<dbReference type="Gene3D" id="3.40.50.2300">
    <property type="match status" value="1"/>
</dbReference>
<feature type="domain" description="Response regulatory" evidence="3">
    <location>
        <begin position="5"/>
        <end position="121"/>
    </location>
</feature>
<reference evidence="4 5" key="1">
    <citation type="submission" date="2021-03" db="EMBL/GenBank/DDBJ databases">
        <title>Geobacter metallireducens gen. nov. sp. nov., a microorganism capable of coupling the complete oxidation of organic compounds to the reduction of iron and other metals.</title>
        <authorList>
            <person name="Li Y."/>
        </authorList>
    </citation>
    <scope>NUCLEOTIDE SEQUENCE [LARGE SCALE GENOMIC DNA]</scope>
    <source>
        <strain evidence="4 5">Jerry-YX</strain>
    </source>
</reference>
<name>A0ABX7Q7F3_9BACT</name>
<evidence type="ECO:0000256" key="1">
    <source>
        <dbReference type="ARBA" id="ARBA00022553"/>
    </source>
</evidence>
<dbReference type="Proteomes" id="UP000663651">
    <property type="component" value="Chromosome"/>
</dbReference>
<sequence>MSDIQVMLVDDEELIRDAVSFYFQAKGFRILTVPGGEECLSLLEDGFRGVILMDVMMPRMDGWRTIREMVERGLHPGNAIVMLTALDEPDERMEGLQEYIIDYMTKPFDPQALLDSVLYYSKLLGSGYPNHV</sequence>
<accession>A0ABX7Q7F3</accession>
<gene>
    <name evidence="4" type="ORF">JZM60_06975</name>
</gene>
<dbReference type="InterPro" id="IPR050595">
    <property type="entry name" value="Bact_response_regulator"/>
</dbReference>
<dbReference type="PANTHER" id="PTHR44591">
    <property type="entry name" value="STRESS RESPONSE REGULATOR PROTEIN 1"/>
    <property type="match status" value="1"/>
</dbReference>
<dbReference type="PROSITE" id="PS50110">
    <property type="entry name" value="RESPONSE_REGULATORY"/>
    <property type="match status" value="1"/>
</dbReference>
<dbReference type="InterPro" id="IPR011006">
    <property type="entry name" value="CheY-like_superfamily"/>
</dbReference>
<dbReference type="Pfam" id="PF00072">
    <property type="entry name" value="Response_reg"/>
    <property type="match status" value="1"/>
</dbReference>
<evidence type="ECO:0000313" key="4">
    <source>
        <dbReference type="EMBL" id="QSV47000.1"/>
    </source>
</evidence>
<feature type="modified residue" description="4-aspartylphosphate" evidence="2">
    <location>
        <position position="54"/>
    </location>
</feature>
<evidence type="ECO:0000259" key="3">
    <source>
        <dbReference type="PROSITE" id="PS50110"/>
    </source>
</evidence>
<dbReference type="EMBL" id="CP071382">
    <property type="protein sequence ID" value="QSV47000.1"/>
    <property type="molecule type" value="Genomic_DNA"/>
</dbReference>
<protein>
    <submittedName>
        <fullName evidence="4">Response regulator</fullName>
    </submittedName>
</protein>